<evidence type="ECO:0000256" key="1">
    <source>
        <dbReference type="ARBA" id="ARBA00004651"/>
    </source>
</evidence>
<dbReference type="KEGG" id="nyu:D7D52_08860"/>
<feature type="transmembrane region" description="Helical" evidence="6">
    <location>
        <begin position="409"/>
        <end position="429"/>
    </location>
</feature>
<protein>
    <submittedName>
        <fullName evidence="7">Cytochrome c oxidase assembly protein</fullName>
    </submittedName>
</protein>
<feature type="transmembrane region" description="Helical" evidence="6">
    <location>
        <begin position="560"/>
        <end position="583"/>
    </location>
</feature>
<feature type="transmembrane region" description="Helical" evidence="6">
    <location>
        <begin position="283"/>
        <end position="303"/>
    </location>
</feature>
<keyword evidence="3 6" id="KW-0812">Transmembrane</keyword>
<evidence type="ECO:0000313" key="7">
    <source>
        <dbReference type="EMBL" id="AYF73958.1"/>
    </source>
</evidence>
<keyword evidence="5 6" id="KW-0472">Membrane</keyword>
<dbReference type="AlphaFoldDB" id="A0A386Z8L2"/>
<dbReference type="OrthoDB" id="5241646at2"/>
<keyword evidence="4 6" id="KW-1133">Transmembrane helix</keyword>
<dbReference type="InterPro" id="IPR019108">
    <property type="entry name" value="Caa3_assmbl_CtaG-rel"/>
</dbReference>
<dbReference type="RefSeq" id="WP_120735883.1">
    <property type="nucleotide sequence ID" value="NZ_CP032568.1"/>
</dbReference>
<feature type="transmembrane region" description="Helical" evidence="6">
    <location>
        <begin position="61"/>
        <end position="88"/>
    </location>
</feature>
<feature type="transmembrane region" description="Helical" evidence="6">
    <location>
        <begin position="521"/>
        <end position="540"/>
    </location>
</feature>
<evidence type="ECO:0000256" key="2">
    <source>
        <dbReference type="ARBA" id="ARBA00022475"/>
    </source>
</evidence>
<evidence type="ECO:0000256" key="5">
    <source>
        <dbReference type="ARBA" id="ARBA00023136"/>
    </source>
</evidence>
<feature type="transmembrane region" description="Helical" evidence="6">
    <location>
        <begin position="108"/>
        <end position="131"/>
    </location>
</feature>
<feature type="transmembrane region" description="Helical" evidence="6">
    <location>
        <begin position="152"/>
        <end position="171"/>
    </location>
</feature>
<name>A0A386Z8L2_9NOCA</name>
<dbReference type="EMBL" id="CP032568">
    <property type="protein sequence ID" value="AYF73958.1"/>
    <property type="molecule type" value="Genomic_DNA"/>
</dbReference>
<feature type="transmembrane region" description="Helical" evidence="6">
    <location>
        <begin position="369"/>
        <end position="389"/>
    </location>
</feature>
<feature type="transmembrane region" description="Helical" evidence="6">
    <location>
        <begin position="441"/>
        <end position="460"/>
    </location>
</feature>
<feature type="transmembrane region" description="Helical" evidence="6">
    <location>
        <begin position="315"/>
        <end position="336"/>
    </location>
</feature>
<accession>A0A386Z8L2</accession>
<keyword evidence="2" id="KW-1003">Cell membrane</keyword>
<organism evidence="7 8">
    <name type="scientific">Nocardia yunnanensis</name>
    <dbReference type="NCBI Taxonomy" id="2382165"/>
    <lineage>
        <taxon>Bacteria</taxon>
        <taxon>Bacillati</taxon>
        <taxon>Actinomycetota</taxon>
        <taxon>Actinomycetes</taxon>
        <taxon>Mycobacteriales</taxon>
        <taxon>Nocardiaceae</taxon>
        <taxon>Nocardia</taxon>
    </lineage>
</organism>
<reference evidence="7 8" key="1">
    <citation type="submission" date="2018-09" db="EMBL/GenBank/DDBJ databases">
        <title>Nocardia yunnanensis sp. nov., an actinomycete isolated from a soil sample.</title>
        <authorList>
            <person name="Zhang J."/>
        </authorList>
    </citation>
    <scope>NUCLEOTIDE SEQUENCE [LARGE SCALE GENOMIC DNA]</scope>
    <source>
        <strain evidence="7 8">CFHS0054</strain>
    </source>
</reference>
<evidence type="ECO:0000256" key="4">
    <source>
        <dbReference type="ARBA" id="ARBA00022989"/>
    </source>
</evidence>
<dbReference type="Pfam" id="PF09678">
    <property type="entry name" value="Caa3_CtaG"/>
    <property type="match status" value="1"/>
</dbReference>
<evidence type="ECO:0000256" key="3">
    <source>
        <dbReference type="ARBA" id="ARBA00022692"/>
    </source>
</evidence>
<keyword evidence="8" id="KW-1185">Reference proteome</keyword>
<feature type="transmembrane region" description="Helical" evidence="6">
    <location>
        <begin position="20"/>
        <end position="40"/>
    </location>
</feature>
<comment type="subcellular location">
    <subcellularLocation>
        <location evidence="1">Cell membrane</location>
        <topology evidence="1">Multi-pass membrane protein</topology>
    </subcellularLocation>
</comment>
<feature type="transmembrane region" description="Helical" evidence="6">
    <location>
        <begin position="208"/>
        <end position="228"/>
    </location>
</feature>
<sequence length="666" mass="71027">MTEPASSEAAPGTTTTPSTAVAGAGLAAVALVVGVSVAFGDRAYLDQGLPYPGGTAAATYAVLRLIACLAGGFTLGSLVYGLFCAAPTARGRMGVDGYAAGRVAERAAAVWALSAIALVPVTAADAAGMSLRTALRLRALGPLIQAAEKPKAWLVVAVLTIVVAVLLRVTLSWNSVFGLAGISAVAVISPAVVGNAGEGPNHDYATGAVIPFTVGLSLLAGMSWCVLAQRRRVGGPDSAARFGVALHRYRIVLTVAVATMTPTAAAVMLILDPPSVFGGIYSWLAVVGALLLAVHLVLVWWLGRAKLESPLLPRVLALATASEVWWLGISVAMAVLPAPAFANRSFTALQVFLGFDLPHPPNALRLFTVWRFDIVLGTAAIGLAAAYLAGAHRLRRRGDDWPRWRTLSWTVGCLALLLVTSSGIGAYGYGMFSVHMMTHMALNMFIPVLLVLGAPVTLLLRAVAPAGRGAQPGPREWVLSLMHSRFTRLLSNPIVSLIIFVASLYGLYFTPLFDQLIRFHWGHLLMNIHFLITGYLYYWAIIGIDPGPRRLPHLGRLGMLFAIMPFHAFFGVAVMSSGTLIGADFYPQLQLGWLHDLLADQRLGGTLAWISGEVPVLLVVGALLSQWSTQERKEAARIDRHQEQYPDDDELAAYNAMLEQLSARRR</sequence>
<evidence type="ECO:0000313" key="8">
    <source>
        <dbReference type="Proteomes" id="UP000267164"/>
    </source>
</evidence>
<dbReference type="Proteomes" id="UP000267164">
    <property type="component" value="Chromosome"/>
</dbReference>
<feature type="transmembrane region" description="Helical" evidence="6">
    <location>
        <begin position="603"/>
        <end position="624"/>
    </location>
</feature>
<dbReference type="GO" id="GO:0005886">
    <property type="term" value="C:plasma membrane"/>
    <property type="evidence" value="ECO:0007669"/>
    <property type="project" value="UniProtKB-SubCell"/>
</dbReference>
<gene>
    <name evidence="7" type="ORF">D7D52_08860</name>
</gene>
<feature type="transmembrane region" description="Helical" evidence="6">
    <location>
        <begin position="249"/>
        <end position="271"/>
    </location>
</feature>
<feature type="transmembrane region" description="Helical" evidence="6">
    <location>
        <begin position="489"/>
        <end position="509"/>
    </location>
</feature>
<proteinExistence type="predicted"/>
<evidence type="ECO:0000256" key="6">
    <source>
        <dbReference type="SAM" id="Phobius"/>
    </source>
</evidence>